<keyword evidence="1" id="KW-0732">Signal</keyword>
<organism evidence="2 3">
    <name type="scientific">Arenibacter antarcticus</name>
    <dbReference type="NCBI Taxonomy" id="2040469"/>
    <lineage>
        <taxon>Bacteria</taxon>
        <taxon>Pseudomonadati</taxon>
        <taxon>Bacteroidota</taxon>
        <taxon>Flavobacteriia</taxon>
        <taxon>Flavobacteriales</taxon>
        <taxon>Flavobacteriaceae</taxon>
        <taxon>Arenibacter</taxon>
    </lineage>
</organism>
<feature type="chain" id="PRO_5045694536" evidence="1">
    <location>
        <begin position="25"/>
        <end position="117"/>
    </location>
</feature>
<name>A0ABW5VAL8_9FLAO</name>
<dbReference type="Proteomes" id="UP001597532">
    <property type="component" value="Unassembled WGS sequence"/>
</dbReference>
<comment type="caution">
    <text evidence="2">The sequence shown here is derived from an EMBL/GenBank/DDBJ whole genome shotgun (WGS) entry which is preliminary data.</text>
</comment>
<gene>
    <name evidence="2" type="ORF">ACFS1K_02790</name>
</gene>
<sequence length="117" mass="13354">MKVAAYYKILLFVLFLGLGRVAMATTQVQPEDPVISDYGVHKNDHQNFGDIPTFTTILLQESNPELPSASDFKLPSHHTKNYRLLVDRNPLTIYKKRADITVSLDSLTLIFPFHTFF</sequence>
<dbReference type="RefSeq" id="WP_251806916.1">
    <property type="nucleotide sequence ID" value="NZ_CP166679.1"/>
</dbReference>
<keyword evidence="3" id="KW-1185">Reference proteome</keyword>
<evidence type="ECO:0000313" key="3">
    <source>
        <dbReference type="Proteomes" id="UP001597532"/>
    </source>
</evidence>
<protein>
    <submittedName>
        <fullName evidence="2">Uncharacterized protein</fullName>
    </submittedName>
</protein>
<accession>A0ABW5VAL8</accession>
<evidence type="ECO:0000313" key="2">
    <source>
        <dbReference type="EMBL" id="MFD2788682.1"/>
    </source>
</evidence>
<reference evidence="3" key="1">
    <citation type="journal article" date="2019" name="Int. J. Syst. Evol. Microbiol.">
        <title>The Global Catalogue of Microorganisms (GCM) 10K type strain sequencing project: providing services to taxonomists for standard genome sequencing and annotation.</title>
        <authorList>
            <consortium name="The Broad Institute Genomics Platform"/>
            <consortium name="The Broad Institute Genome Sequencing Center for Infectious Disease"/>
            <person name="Wu L."/>
            <person name="Ma J."/>
        </authorList>
    </citation>
    <scope>NUCLEOTIDE SEQUENCE [LARGE SCALE GENOMIC DNA]</scope>
    <source>
        <strain evidence="3">KCTC 52924</strain>
    </source>
</reference>
<proteinExistence type="predicted"/>
<evidence type="ECO:0000256" key="1">
    <source>
        <dbReference type="SAM" id="SignalP"/>
    </source>
</evidence>
<dbReference type="EMBL" id="JBHUOK010000004">
    <property type="protein sequence ID" value="MFD2788682.1"/>
    <property type="molecule type" value="Genomic_DNA"/>
</dbReference>
<feature type="signal peptide" evidence="1">
    <location>
        <begin position="1"/>
        <end position="24"/>
    </location>
</feature>